<keyword evidence="3" id="KW-1185">Reference proteome</keyword>
<evidence type="ECO:0000256" key="1">
    <source>
        <dbReference type="SAM" id="MobiDB-lite"/>
    </source>
</evidence>
<dbReference type="AlphaFoldDB" id="A0A2T0PSU6"/>
<name>A0A2T0PSU6_9ACTN</name>
<organism evidence="2 3">
    <name type="scientific">Allonocardiopsis opalescens</name>
    <dbReference type="NCBI Taxonomy" id="1144618"/>
    <lineage>
        <taxon>Bacteria</taxon>
        <taxon>Bacillati</taxon>
        <taxon>Actinomycetota</taxon>
        <taxon>Actinomycetes</taxon>
        <taxon>Streptosporangiales</taxon>
        <taxon>Allonocardiopsis</taxon>
    </lineage>
</organism>
<dbReference type="RefSeq" id="WP_106253298.1">
    <property type="nucleotide sequence ID" value="NZ_PVZC01000012.1"/>
</dbReference>
<gene>
    <name evidence="2" type="ORF">CLV72_11238</name>
</gene>
<dbReference type="EMBL" id="PVZC01000012">
    <property type="protein sequence ID" value="PRX91965.1"/>
    <property type="molecule type" value="Genomic_DNA"/>
</dbReference>
<dbReference type="Proteomes" id="UP000237846">
    <property type="component" value="Unassembled WGS sequence"/>
</dbReference>
<proteinExistence type="predicted"/>
<evidence type="ECO:0000313" key="2">
    <source>
        <dbReference type="EMBL" id="PRX91965.1"/>
    </source>
</evidence>
<reference evidence="2 3" key="1">
    <citation type="submission" date="2018-03" db="EMBL/GenBank/DDBJ databases">
        <title>Genomic Encyclopedia of Archaeal and Bacterial Type Strains, Phase II (KMG-II): from individual species to whole genera.</title>
        <authorList>
            <person name="Goeker M."/>
        </authorList>
    </citation>
    <scope>NUCLEOTIDE SEQUENCE [LARGE SCALE GENOMIC DNA]</scope>
    <source>
        <strain evidence="2 3">DSM 45601</strain>
    </source>
</reference>
<comment type="caution">
    <text evidence="2">The sequence shown here is derived from an EMBL/GenBank/DDBJ whole genome shotgun (WGS) entry which is preliminary data.</text>
</comment>
<accession>A0A2T0PSU6</accession>
<feature type="region of interest" description="Disordered" evidence="1">
    <location>
        <begin position="24"/>
        <end position="49"/>
    </location>
</feature>
<dbReference type="OrthoDB" id="3535442at2"/>
<protein>
    <submittedName>
        <fullName evidence="2">Uncharacterized protein</fullName>
    </submittedName>
</protein>
<evidence type="ECO:0000313" key="3">
    <source>
        <dbReference type="Proteomes" id="UP000237846"/>
    </source>
</evidence>
<sequence>MSDAAADAAYQHLQQLRERIPQLRASTTAGTVQRRRSDLTPTQLARQGEAHLDERWERAANAARGVSALGASPAPVDLTVLDTIREIARSLSQMVQTVHDRFGLGHWTPGRPEGHGDERTGGMSGEIPRLLHLLSKVASDPDLAHYVADETRRLNRLAAIALGEGEQVKRLDGRCPYCGAKSLKVFVDRELVMCVNTGCRCTRTTCRCQDEDRPRRHTWSRAEWDALADTLNATNTAA</sequence>